<evidence type="ECO:0000313" key="3">
    <source>
        <dbReference type="Proteomes" id="UP000234462"/>
    </source>
</evidence>
<proteinExistence type="predicted"/>
<keyword evidence="1" id="KW-0472">Membrane</keyword>
<dbReference type="AlphaFoldDB" id="A0A2H1L8N0"/>
<evidence type="ECO:0000256" key="1">
    <source>
        <dbReference type="SAM" id="Phobius"/>
    </source>
</evidence>
<evidence type="ECO:0000313" key="2">
    <source>
        <dbReference type="EMBL" id="SMY13232.1"/>
    </source>
</evidence>
<sequence length="127" mass="13429">MLTALAGVLGREWAIVVGGVAVCGWTLGVIALVLIIGRGGPVSKVADLPSRWTGLPADAEAAVFRWAVLEQMIQEEEVGDGMRALQQRTESEVDRKLAAGLVSEVAKVVPPSVTGVLSYQYGAWNAR</sequence>
<gene>
    <name evidence="2" type="ORF">BJEO58_02844</name>
</gene>
<keyword evidence="3" id="KW-1185">Reference proteome</keyword>
<dbReference type="EMBL" id="FXZM01000023">
    <property type="protein sequence ID" value="SMY13232.1"/>
    <property type="molecule type" value="Genomic_DNA"/>
</dbReference>
<keyword evidence="1" id="KW-0812">Transmembrane</keyword>
<protein>
    <submittedName>
        <fullName evidence="2">Uncharacterized protein</fullName>
    </submittedName>
</protein>
<reference evidence="3" key="1">
    <citation type="submission" date="2017-03" db="EMBL/GenBank/DDBJ databases">
        <authorList>
            <person name="Monnet C."/>
        </authorList>
    </citation>
    <scope>NUCLEOTIDE SEQUENCE [LARGE SCALE GENOMIC DNA]</scope>
    <source>
        <strain evidence="3">SJ5-8</strain>
    </source>
</reference>
<dbReference type="OrthoDB" id="9943868at2"/>
<organism evidence="2 3">
    <name type="scientific">Brevibacterium jeotgali</name>
    <dbReference type="NCBI Taxonomy" id="1262550"/>
    <lineage>
        <taxon>Bacteria</taxon>
        <taxon>Bacillati</taxon>
        <taxon>Actinomycetota</taxon>
        <taxon>Actinomycetes</taxon>
        <taxon>Micrococcales</taxon>
        <taxon>Brevibacteriaceae</taxon>
        <taxon>Brevibacterium</taxon>
    </lineage>
</organism>
<dbReference type="RefSeq" id="WP_144573852.1">
    <property type="nucleotide sequence ID" value="NZ_FXZM01000023.1"/>
</dbReference>
<accession>A0A2H1L8N0</accession>
<keyword evidence="1" id="KW-1133">Transmembrane helix</keyword>
<feature type="transmembrane region" description="Helical" evidence="1">
    <location>
        <begin position="13"/>
        <end position="36"/>
    </location>
</feature>
<dbReference type="Proteomes" id="UP000234462">
    <property type="component" value="Unassembled WGS sequence"/>
</dbReference>
<name>A0A2H1L8N0_9MICO</name>